<keyword evidence="2" id="KW-0378">Hydrolase</keyword>
<dbReference type="Gene3D" id="1.20.120.710">
    <property type="entry name" value="Haloacid dehalogenase hydrolase-like domain"/>
    <property type="match status" value="1"/>
</dbReference>
<dbReference type="PANTHER" id="PTHR46470:SF3">
    <property type="entry name" value="N-ACYLNEURAMINATE-9-PHOSPHATASE"/>
    <property type="match status" value="1"/>
</dbReference>
<organism evidence="4 5">
    <name type="scientific">Cyprinus carpio</name>
    <name type="common">Common carp</name>
    <dbReference type="NCBI Taxonomy" id="7962"/>
    <lineage>
        <taxon>Eukaryota</taxon>
        <taxon>Metazoa</taxon>
        <taxon>Chordata</taxon>
        <taxon>Craniata</taxon>
        <taxon>Vertebrata</taxon>
        <taxon>Euteleostomi</taxon>
        <taxon>Actinopterygii</taxon>
        <taxon>Neopterygii</taxon>
        <taxon>Teleostei</taxon>
        <taxon>Ostariophysi</taxon>
        <taxon>Cypriniformes</taxon>
        <taxon>Cyprinidae</taxon>
        <taxon>Cyprininae</taxon>
        <taxon>Cyprinus</taxon>
    </lineage>
</organism>
<protein>
    <submittedName>
        <fullName evidence="4">N-acetylneuraminic acid phosphatase</fullName>
    </submittedName>
</protein>
<proteinExistence type="predicted"/>
<evidence type="ECO:0000256" key="2">
    <source>
        <dbReference type="ARBA" id="ARBA00022801"/>
    </source>
</evidence>
<dbReference type="NCBIfam" id="TIGR02253">
    <property type="entry name" value="CTE7"/>
    <property type="match status" value="1"/>
</dbReference>
<dbReference type="Ensembl" id="ENSCCRT00015025592.1">
    <property type="protein sequence ID" value="ENSCCRP00015024691.1"/>
    <property type="gene ID" value="ENSCCRG00015010505.1"/>
</dbReference>
<dbReference type="InterPro" id="IPR036412">
    <property type="entry name" value="HAD-like_sf"/>
</dbReference>
<dbReference type="AlphaFoldDB" id="A0A8C1TLU4"/>
<evidence type="ECO:0000256" key="1">
    <source>
        <dbReference type="ARBA" id="ARBA00001946"/>
    </source>
</evidence>
<dbReference type="PANTHER" id="PTHR46470">
    <property type="entry name" value="N-ACYLNEURAMINATE-9-PHOSPHATASE"/>
    <property type="match status" value="1"/>
</dbReference>
<dbReference type="Gene3D" id="3.40.50.1000">
    <property type="entry name" value="HAD superfamily/HAD-like"/>
    <property type="match status" value="1"/>
</dbReference>
<dbReference type="CDD" id="cd04305">
    <property type="entry name" value="HAD_Neu5Ac-Pase_like"/>
    <property type="match status" value="1"/>
</dbReference>
<name>A0A8C1TLU4_CYPCA</name>
<evidence type="ECO:0000256" key="3">
    <source>
        <dbReference type="ARBA" id="ARBA00022842"/>
    </source>
</evidence>
<keyword evidence="3" id="KW-0460">Magnesium</keyword>
<evidence type="ECO:0000313" key="4">
    <source>
        <dbReference type="Ensembl" id="ENSCCRP00015024691.1"/>
    </source>
</evidence>
<dbReference type="InterPro" id="IPR023214">
    <property type="entry name" value="HAD_sf"/>
</dbReference>
<dbReference type="GO" id="GO:0050124">
    <property type="term" value="F:N-acylneuraminate-9-phosphatase activity"/>
    <property type="evidence" value="ECO:0007669"/>
    <property type="project" value="TreeGrafter"/>
</dbReference>
<comment type="cofactor">
    <cofactor evidence="1">
        <name>Mg(2+)</name>
        <dbReference type="ChEBI" id="CHEBI:18420"/>
    </cofactor>
</comment>
<dbReference type="GO" id="GO:0046380">
    <property type="term" value="P:N-acetylneuraminate biosynthetic process"/>
    <property type="evidence" value="ECO:0007669"/>
    <property type="project" value="TreeGrafter"/>
</dbReference>
<dbReference type="SUPFAM" id="SSF56784">
    <property type="entry name" value="HAD-like"/>
    <property type="match status" value="1"/>
</dbReference>
<dbReference type="NCBIfam" id="TIGR01549">
    <property type="entry name" value="HAD-SF-IA-v1"/>
    <property type="match status" value="1"/>
</dbReference>
<dbReference type="Proteomes" id="UP000694700">
    <property type="component" value="Unplaced"/>
</dbReference>
<sequence>MQCDARHNTCLTSVAGVPRVRMCCSYHTWMWNMMESRGVSSIIFDLDNTLVDTAGAGRIAIEKVCELLKSTHVQESHIQDICHRFLRKLLHESFDPSEGKTIDDVRIHHWYEALQETQGTDPDPALANSCYYTWKNTRLQVLTLSTEVRSLLEELRKNYKLLLLTNGDTQTQWEKIEAVRCEGLFSLVVVGGDHPEQKPALSIFTHCFESAGVRPKDCIMVGDSLSTDIQGGINARVRATVWINSDCKSLPQGSVTPDYTVPSVLNLNDVLLELS</sequence>
<accession>A0A8C1TLU4</accession>
<dbReference type="SFLD" id="SFLDG01129">
    <property type="entry name" value="C1.5:_HAD__Beta-PGM__Phosphata"/>
    <property type="match status" value="1"/>
</dbReference>
<dbReference type="InterPro" id="IPR006439">
    <property type="entry name" value="HAD-SF_hydro_IA"/>
</dbReference>
<reference evidence="4" key="1">
    <citation type="submission" date="2025-08" db="UniProtKB">
        <authorList>
            <consortium name="Ensembl"/>
        </authorList>
    </citation>
    <scope>IDENTIFICATION</scope>
</reference>
<dbReference type="InterPro" id="IPR041492">
    <property type="entry name" value="HAD_2"/>
</dbReference>
<dbReference type="SFLD" id="SFLDS00003">
    <property type="entry name" value="Haloacid_Dehalogenase"/>
    <property type="match status" value="1"/>
</dbReference>
<dbReference type="InterPro" id="IPR011950">
    <property type="entry name" value="HAD-SF_hydro_IA_CTE7"/>
</dbReference>
<evidence type="ECO:0000313" key="5">
    <source>
        <dbReference type="Proteomes" id="UP000694700"/>
    </source>
</evidence>
<dbReference type="InterPro" id="IPR051400">
    <property type="entry name" value="HAD-like_hydrolase"/>
</dbReference>
<dbReference type="Pfam" id="PF13419">
    <property type="entry name" value="HAD_2"/>
    <property type="match status" value="1"/>
</dbReference>